<keyword evidence="3 7" id="KW-0456">Lyase</keyword>
<reference evidence="8" key="1">
    <citation type="submission" date="2020-07" db="EMBL/GenBank/DDBJ databases">
        <authorList>
            <person name="Partida-Martinez L."/>
            <person name="Huntemann M."/>
            <person name="Clum A."/>
            <person name="Wang J."/>
            <person name="Palaniappan K."/>
            <person name="Ritter S."/>
            <person name="Chen I.-M."/>
            <person name="Stamatis D."/>
            <person name="Reddy T."/>
            <person name="O'Malley R."/>
            <person name="Daum C."/>
            <person name="Shapiro N."/>
            <person name="Ivanova N."/>
            <person name="Kyrpides N."/>
            <person name="Woyke T."/>
        </authorList>
    </citation>
    <scope>NUCLEOTIDE SEQUENCE [LARGE SCALE GENOMIC DNA]</scope>
    <source>
        <strain evidence="8">AT2.8</strain>
    </source>
</reference>
<evidence type="ECO:0000313" key="7">
    <source>
        <dbReference type="EMBL" id="NYE03337.1"/>
    </source>
</evidence>
<dbReference type="InterPro" id="IPR011013">
    <property type="entry name" value="Gal_mutarotase_sf_dom"/>
</dbReference>
<feature type="active site" evidence="4">
    <location>
        <position position="566"/>
    </location>
</feature>
<dbReference type="InterPro" id="IPR000421">
    <property type="entry name" value="FA58C"/>
</dbReference>
<dbReference type="InterPro" id="IPR014718">
    <property type="entry name" value="GH-type_carb-bd"/>
</dbReference>
<dbReference type="Pfam" id="PF02368">
    <property type="entry name" value="Big_2"/>
    <property type="match status" value="1"/>
</dbReference>
<dbReference type="Gene3D" id="2.70.98.10">
    <property type="match status" value="1"/>
</dbReference>
<dbReference type="EMBL" id="JACCBX010000001">
    <property type="protein sequence ID" value="NYE03337.1"/>
    <property type="molecule type" value="Genomic_DNA"/>
</dbReference>
<evidence type="ECO:0000256" key="5">
    <source>
        <dbReference type="SAM" id="MobiDB-lite"/>
    </source>
</evidence>
<evidence type="ECO:0000256" key="1">
    <source>
        <dbReference type="ARBA" id="ARBA00006699"/>
    </source>
</evidence>
<dbReference type="PANTHER" id="PTHR38481:SF1">
    <property type="entry name" value="HYALURONATE LYASE"/>
    <property type="match status" value="1"/>
</dbReference>
<comment type="caution">
    <text evidence="7">The sequence shown here is derived from an EMBL/GenBank/DDBJ whole genome shotgun (WGS) entry which is preliminary data.</text>
</comment>
<feature type="domain" description="F5/8 type C" evidence="6">
    <location>
        <begin position="36"/>
        <end position="187"/>
    </location>
</feature>
<reference evidence="8" key="2">
    <citation type="submission" date="2020-08" db="EMBL/GenBank/DDBJ databases">
        <title>The Agave Microbiome: Exploring the role of microbial communities in plant adaptations to desert environments.</title>
        <authorList>
            <person name="Partida-Martinez L.P."/>
        </authorList>
    </citation>
    <scope>NUCLEOTIDE SEQUENCE [LARGE SCALE GENOMIC DNA]</scope>
    <source>
        <strain evidence="8">AT2.8</strain>
    </source>
</reference>
<dbReference type="InterPro" id="IPR003159">
    <property type="entry name" value="Lyase_8_central_dom"/>
</dbReference>
<protein>
    <submittedName>
        <fullName evidence="7">Hyaluronate lyase</fullName>
        <ecNumber evidence="7">4.2.2.1</ecNumber>
    </submittedName>
</protein>
<dbReference type="Gene3D" id="1.50.10.100">
    <property type="entry name" value="Chondroitin AC/alginate lyase"/>
    <property type="match status" value="1"/>
</dbReference>
<dbReference type="Gene3D" id="2.60.120.260">
    <property type="entry name" value="Galactose-binding domain-like"/>
    <property type="match status" value="1"/>
</dbReference>
<feature type="active site" evidence="4">
    <location>
        <position position="512"/>
    </location>
</feature>
<evidence type="ECO:0000259" key="6">
    <source>
        <dbReference type="PROSITE" id="PS50022"/>
    </source>
</evidence>
<dbReference type="GO" id="GO:0005576">
    <property type="term" value="C:extracellular region"/>
    <property type="evidence" value="ECO:0007669"/>
    <property type="project" value="InterPro"/>
</dbReference>
<dbReference type="InterPro" id="IPR011071">
    <property type="entry name" value="Lyase_8-like_C"/>
</dbReference>
<dbReference type="SUPFAM" id="SSF74650">
    <property type="entry name" value="Galactose mutarotase-like"/>
    <property type="match status" value="1"/>
</dbReference>
<dbReference type="PANTHER" id="PTHR38481">
    <property type="entry name" value="HYALURONATE LYASE"/>
    <property type="match status" value="1"/>
</dbReference>
<evidence type="ECO:0000313" key="8">
    <source>
        <dbReference type="Proteomes" id="UP000548423"/>
    </source>
</evidence>
<evidence type="ECO:0000256" key="4">
    <source>
        <dbReference type="PIRSR" id="PIRSR638970-1"/>
    </source>
</evidence>
<gene>
    <name evidence="7" type="ORF">F4694_000056</name>
</gene>
<dbReference type="Pfam" id="PF02278">
    <property type="entry name" value="Lyase_8"/>
    <property type="match status" value="1"/>
</dbReference>
<dbReference type="Gene3D" id="2.60.40.1080">
    <property type="match status" value="1"/>
</dbReference>
<dbReference type="InterPro" id="IPR008929">
    <property type="entry name" value="Chondroitin_lyas"/>
</dbReference>
<dbReference type="CDD" id="cd01083">
    <property type="entry name" value="GAG_Lyase"/>
    <property type="match status" value="1"/>
</dbReference>
<dbReference type="Pfam" id="PF08124">
    <property type="entry name" value="Lyase_8_N"/>
    <property type="match status" value="1"/>
</dbReference>
<dbReference type="SUPFAM" id="SSF48230">
    <property type="entry name" value="Chondroitin AC/alginate lyase"/>
    <property type="match status" value="1"/>
</dbReference>
<dbReference type="InterPro" id="IPR008979">
    <property type="entry name" value="Galactose-bd-like_sf"/>
</dbReference>
<dbReference type="InterPro" id="IPR012970">
    <property type="entry name" value="Lyase_8_alpha_N"/>
</dbReference>
<evidence type="ECO:0000256" key="3">
    <source>
        <dbReference type="ARBA" id="ARBA00023239"/>
    </source>
</evidence>
<feature type="active site" evidence="4">
    <location>
        <position position="503"/>
    </location>
</feature>
<dbReference type="Pfam" id="PF22633">
    <property type="entry name" value="F5_F8_type_C_2"/>
    <property type="match status" value="1"/>
</dbReference>
<dbReference type="GO" id="GO:0030340">
    <property type="term" value="F:hyaluronate lyase activity"/>
    <property type="evidence" value="ECO:0007669"/>
    <property type="project" value="UniProtKB-EC"/>
</dbReference>
<dbReference type="GO" id="GO:0030246">
    <property type="term" value="F:carbohydrate binding"/>
    <property type="evidence" value="ECO:0007669"/>
    <property type="project" value="InterPro"/>
</dbReference>
<evidence type="ECO:0000256" key="2">
    <source>
        <dbReference type="ARBA" id="ARBA00022729"/>
    </source>
</evidence>
<name>A0A852T691_9BACI</name>
<dbReference type="PROSITE" id="PS50022">
    <property type="entry name" value="FA58C_3"/>
    <property type="match status" value="1"/>
</dbReference>
<sequence length="1059" mass="117835">MNECSKKRLVTLVFAAFLSLLLMVKFEGTASKIVKAEEPEPILNLASNKPVTYSGVEGGKVNGSWKYPQFVGEKAVDGDVMTRWSADKMDKQWLVVDLGQEQPIQMVTIQFHAESPDYEVQVSADGITYQSVFKELNGSQGGAVTKNISFEAKSVRYVKYSQNKQWRHASNGQYYGSSIKELEVFKEVPQVTDVQLEDTEIQLTPGMQQQLTYTITPGYLTSTEQVEWASSNQAVATVSEKGLVRALHEGKAIISITTSNGKKAEAMLEVVAEKAQYVQMRNRWREQLVGPVDLNTEDKDVKSYVNKLSATAEELWASLNKDDNRMYLWPRLSTDTVSADYTTQFNHLKKLALAYSIEGSTLQGNEALRNDLFDAFDFMVTTKKYNGSYYTGNWWDWQIGSTQPFVDALILLRDELLNTPEGSNRLAMYANAIGGYASDPAKQWPSYTATGANRTDIGISVLGTALLTEQDAKMELVQQKVPDVFKMVKSGDGLYQDGSVIQHVNHAYTGSYGNELLKGVGRIQSIVAGTEWEMKDASIKNVFQTIRNGYIPLMYRGQMMSMVNGRSISRAPFTNPFTTEYAAGSETIANTLLISQFASMQDQLYFKQAVKSWLTTSKNAYNYFENARDLGALLAAKEVVSNDSIIAANPFKGMKVYGSMARAVQVRDSYAIGISMYSKRIANYEYGNTENKHGWHTGDGMLYVYNHDSKQFNEGYWPTIDPYRLPGTTVDTKPLADGAAQSKTSPQTWVGGATNGQIGAVGMYLNKTNLQLGMDLRAKKSWFLLNDSIVALGADIQGQTEYSIETIVENRLVKDEVFNLNNKQISNEAQTIDLDEHAWGHLAGKTEEESIGYYFPQKTSLTIQKETREGKYADINGYFNNDQTYTNDYVKLLINHGQNVKDATYAYVLLPGQSAHNTKLYAKKNTLEILYNNPSIQAVKELESATLLANIWSENGGTVDGITVDKPASIVTTEEDGKLVISISNPTHSDTQIQLNINRDNITLLSSDDTVTQTEKGYEIDTTGAAGSTHRLEFKVPELEKKCHPPKSKKADSNAYKGC</sequence>
<dbReference type="Proteomes" id="UP000548423">
    <property type="component" value="Unassembled WGS sequence"/>
</dbReference>
<dbReference type="InterPro" id="IPR004103">
    <property type="entry name" value="Lyase_8_C"/>
</dbReference>
<comment type="similarity">
    <text evidence="1">Belongs to the polysaccharide lyase 8 family.</text>
</comment>
<dbReference type="EC" id="4.2.2.1" evidence="7"/>
<dbReference type="GO" id="GO:0005975">
    <property type="term" value="P:carbohydrate metabolic process"/>
    <property type="evidence" value="ECO:0007669"/>
    <property type="project" value="InterPro"/>
</dbReference>
<organism evidence="7 8">
    <name type="scientific">Neobacillus niacini</name>
    <dbReference type="NCBI Taxonomy" id="86668"/>
    <lineage>
        <taxon>Bacteria</taxon>
        <taxon>Bacillati</taxon>
        <taxon>Bacillota</taxon>
        <taxon>Bacilli</taxon>
        <taxon>Bacillales</taxon>
        <taxon>Bacillaceae</taxon>
        <taxon>Neobacillus</taxon>
    </lineage>
</organism>
<dbReference type="SMART" id="SM00635">
    <property type="entry name" value="BID_2"/>
    <property type="match status" value="1"/>
</dbReference>
<dbReference type="SUPFAM" id="SSF49785">
    <property type="entry name" value="Galactose-binding domain-like"/>
    <property type="match status" value="1"/>
</dbReference>
<dbReference type="SUPFAM" id="SSF49863">
    <property type="entry name" value="Hyaluronate lyase-like, C-terminal domain"/>
    <property type="match status" value="1"/>
</dbReference>
<dbReference type="Pfam" id="PF02884">
    <property type="entry name" value="Lyase_8_C"/>
    <property type="match status" value="1"/>
</dbReference>
<dbReference type="InterPro" id="IPR008964">
    <property type="entry name" value="Invasin/intimin_cell_adhesion"/>
</dbReference>
<dbReference type="AlphaFoldDB" id="A0A852T691"/>
<dbReference type="InterPro" id="IPR038970">
    <property type="entry name" value="Lyase_8"/>
</dbReference>
<feature type="region of interest" description="Disordered" evidence="5">
    <location>
        <begin position="1040"/>
        <end position="1059"/>
    </location>
</feature>
<keyword evidence="2" id="KW-0732">Signal</keyword>
<dbReference type="SUPFAM" id="SSF49373">
    <property type="entry name" value="Invasin/intimin cell-adhesion fragments"/>
    <property type="match status" value="1"/>
</dbReference>
<dbReference type="Gene3D" id="2.60.220.10">
    <property type="entry name" value="Polysaccharide lyase family 8-like, C-terminal"/>
    <property type="match status" value="1"/>
</dbReference>
<accession>A0A852T691</accession>
<proteinExistence type="inferred from homology"/>
<dbReference type="InterPro" id="IPR003343">
    <property type="entry name" value="Big_2"/>
</dbReference>